<comment type="caution">
    <text evidence="10">The sequence shown here is derived from an EMBL/GenBank/DDBJ whole genome shotgun (WGS) entry which is preliminary data.</text>
</comment>
<dbReference type="AlphaFoldDB" id="A0A941DC96"/>
<proteinExistence type="inferred from homology"/>
<feature type="transmembrane region" description="Helical" evidence="7">
    <location>
        <begin position="94"/>
        <end position="114"/>
    </location>
</feature>
<keyword evidence="6 7" id="KW-0472">Membrane</keyword>
<dbReference type="RefSeq" id="WP_211604337.1">
    <property type="nucleotide sequence ID" value="NZ_JAGSNF010000024.1"/>
</dbReference>
<keyword evidence="11" id="KW-1185">Reference proteome</keyword>
<dbReference type="Proteomes" id="UP000677016">
    <property type="component" value="Unassembled WGS sequence"/>
</dbReference>
<feature type="transmembrane region" description="Helical" evidence="7">
    <location>
        <begin position="176"/>
        <end position="197"/>
    </location>
</feature>
<feature type="transmembrane region" description="Helical" evidence="7">
    <location>
        <begin position="32"/>
        <end position="52"/>
    </location>
</feature>
<organism evidence="10 11">
    <name type="scientific">Phycicoccus avicenniae</name>
    <dbReference type="NCBI Taxonomy" id="2828860"/>
    <lineage>
        <taxon>Bacteria</taxon>
        <taxon>Bacillati</taxon>
        <taxon>Actinomycetota</taxon>
        <taxon>Actinomycetes</taxon>
        <taxon>Micrococcales</taxon>
        <taxon>Intrasporangiaceae</taxon>
        <taxon>Phycicoccus</taxon>
    </lineage>
</organism>
<feature type="transmembrane region" description="Helical" evidence="7">
    <location>
        <begin position="230"/>
        <end position="247"/>
    </location>
</feature>
<keyword evidence="3" id="KW-1003">Cell membrane</keyword>
<evidence type="ECO:0000256" key="2">
    <source>
        <dbReference type="ARBA" id="ARBA00022448"/>
    </source>
</evidence>
<evidence type="ECO:0000256" key="1">
    <source>
        <dbReference type="ARBA" id="ARBA00004651"/>
    </source>
</evidence>
<protein>
    <submittedName>
        <fullName evidence="10">Sugar ABC transporter permease</fullName>
    </submittedName>
</protein>
<evidence type="ECO:0000256" key="8">
    <source>
        <dbReference type="SAM" id="MobiDB-lite"/>
    </source>
</evidence>
<dbReference type="EMBL" id="JAGSNF010000024">
    <property type="protein sequence ID" value="MBR7744810.1"/>
    <property type="molecule type" value="Genomic_DNA"/>
</dbReference>
<evidence type="ECO:0000256" key="6">
    <source>
        <dbReference type="ARBA" id="ARBA00023136"/>
    </source>
</evidence>
<reference evidence="10" key="1">
    <citation type="submission" date="2021-04" db="EMBL/GenBank/DDBJ databases">
        <title>Phycicoccus avicenniae sp. nov., a novel endophytic actinomycetes isolated from branch of Avicennia mariana.</title>
        <authorList>
            <person name="Tuo L."/>
        </authorList>
    </citation>
    <scope>NUCLEOTIDE SEQUENCE</scope>
    <source>
        <strain evidence="10">BSK3Z-2</strain>
    </source>
</reference>
<dbReference type="CDD" id="cd06261">
    <property type="entry name" value="TM_PBP2"/>
    <property type="match status" value="1"/>
</dbReference>
<dbReference type="Gene3D" id="1.10.3720.10">
    <property type="entry name" value="MetI-like"/>
    <property type="match status" value="1"/>
</dbReference>
<feature type="transmembrane region" description="Helical" evidence="7">
    <location>
        <begin position="285"/>
        <end position="305"/>
    </location>
</feature>
<comment type="similarity">
    <text evidence="7">Belongs to the binding-protein-dependent transport system permease family.</text>
</comment>
<sequence>MTAPPETTVRPGAEGSVESPAPGRWRRSRVHLGPYLVPAAVVCALLCVYPLVQMGRMAFSDVGPANLIGEWTFSGTENIREVLGSDGFWEATRATGVFTAVLLVVDLTIGYVAAQALARRGRLSSIVLSLMVFVWALPPLVSGSVWKFLLAGDGAINAVLQLVGIGRVDWLSDPSLALWAVSGVAAWASLPFAILIIRGGLLSIPTEVLEAASIDGAGPIRRAVSVVLPLLRPTLMVLVILIVLYAFRSFDFVYVMTSGGPGTVTTTLPFLAYREAFTTYSFGTGGAIASLSMLAVVVLAIPYVLGVRKEEGQ</sequence>
<dbReference type="Pfam" id="PF00528">
    <property type="entry name" value="BPD_transp_1"/>
    <property type="match status" value="1"/>
</dbReference>
<accession>A0A941DC96</accession>
<dbReference type="InterPro" id="IPR000515">
    <property type="entry name" value="MetI-like"/>
</dbReference>
<gene>
    <name evidence="10" type="ORF">KC207_16055</name>
</gene>
<evidence type="ECO:0000256" key="7">
    <source>
        <dbReference type="RuleBase" id="RU363032"/>
    </source>
</evidence>
<dbReference type="PANTHER" id="PTHR43227:SF8">
    <property type="entry name" value="DIACETYLCHITOBIOSE UPTAKE SYSTEM PERMEASE PROTEIN DASB"/>
    <property type="match status" value="1"/>
</dbReference>
<keyword evidence="4 7" id="KW-0812">Transmembrane</keyword>
<comment type="subcellular location">
    <subcellularLocation>
        <location evidence="1 7">Cell membrane</location>
        <topology evidence="1 7">Multi-pass membrane protein</topology>
    </subcellularLocation>
</comment>
<evidence type="ECO:0000256" key="4">
    <source>
        <dbReference type="ARBA" id="ARBA00022692"/>
    </source>
</evidence>
<dbReference type="SUPFAM" id="SSF161098">
    <property type="entry name" value="MetI-like"/>
    <property type="match status" value="1"/>
</dbReference>
<evidence type="ECO:0000313" key="11">
    <source>
        <dbReference type="Proteomes" id="UP000677016"/>
    </source>
</evidence>
<keyword evidence="2 7" id="KW-0813">Transport</keyword>
<evidence type="ECO:0000256" key="3">
    <source>
        <dbReference type="ARBA" id="ARBA00022475"/>
    </source>
</evidence>
<dbReference type="InterPro" id="IPR035906">
    <property type="entry name" value="MetI-like_sf"/>
</dbReference>
<keyword evidence="5 7" id="KW-1133">Transmembrane helix</keyword>
<evidence type="ECO:0000259" key="9">
    <source>
        <dbReference type="PROSITE" id="PS50928"/>
    </source>
</evidence>
<dbReference type="InterPro" id="IPR050809">
    <property type="entry name" value="UgpAE/MalFG_permease"/>
</dbReference>
<name>A0A941DC96_9MICO</name>
<feature type="transmembrane region" description="Helical" evidence="7">
    <location>
        <begin position="126"/>
        <end position="146"/>
    </location>
</feature>
<dbReference type="GO" id="GO:0055085">
    <property type="term" value="P:transmembrane transport"/>
    <property type="evidence" value="ECO:0007669"/>
    <property type="project" value="InterPro"/>
</dbReference>
<dbReference type="GO" id="GO:0005886">
    <property type="term" value="C:plasma membrane"/>
    <property type="evidence" value="ECO:0007669"/>
    <property type="project" value="UniProtKB-SubCell"/>
</dbReference>
<feature type="domain" description="ABC transmembrane type-1" evidence="9">
    <location>
        <begin position="92"/>
        <end position="305"/>
    </location>
</feature>
<feature type="region of interest" description="Disordered" evidence="8">
    <location>
        <begin position="1"/>
        <end position="23"/>
    </location>
</feature>
<evidence type="ECO:0000313" key="10">
    <source>
        <dbReference type="EMBL" id="MBR7744810.1"/>
    </source>
</evidence>
<dbReference type="PANTHER" id="PTHR43227">
    <property type="entry name" value="BLL4140 PROTEIN"/>
    <property type="match status" value="1"/>
</dbReference>
<dbReference type="PROSITE" id="PS50928">
    <property type="entry name" value="ABC_TM1"/>
    <property type="match status" value="1"/>
</dbReference>
<evidence type="ECO:0000256" key="5">
    <source>
        <dbReference type="ARBA" id="ARBA00022989"/>
    </source>
</evidence>